<feature type="signal peptide" evidence="2">
    <location>
        <begin position="1"/>
        <end position="19"/>
    </location>
</feature>
<accession>A0A1G9GZ67</accession>
<dbReference type="AlphaFoldDB" id="A0A1G9GZ67"/>
<evidence type="ECO:0008006" key="5">
    <source>
        <dbReference type="Google" id="ProtNLM"/>
    </source>
</evidence>
<dbReference type="Proteomes" id="UP000198510">
    <property type="component" value="Unassembled WGS sequence"/>
</dbReference>
<organism evidence="3 4">
    <name type="scientific">Catalinimonas alkaloidigena</name>
    <dbReference type="NCBI Taxonomy" id="1075417"/>
    <lineage>
        <taxon>Bacteria</taxon>
        <taxon>Pseudomonadati</taxon>
        <taxon>Bacteroidota</taxon>
        <taxon>Cytophagia</taxon>
        <taxon>Cytophagales</taxon>
        <taxon>Catalimonadaceae</taxon>
        <taxon>Catalinimonas</taxon>
    </lineage>
</organism>
<name>A0A1G9GZ67_9BACT</name>
<dbReference type="EMBL" id="FNFO01000004">
    <property type="protein sequence ID" value="SDL05957.1"/>
    <property type="molecule type" value="Genomic_DNA"/>
</dbReference>
<keyword evidence="1" id="KW-0472">Membrane</keyword>
<proteinExistence type="predicted"/>
<evidence type="ECO:0000256" key="2">
    <source>
        <dbReference type="SAM" id="SignalP"/>
    </source>
</evidence>
<evidence type="ECO:0000313" key="4">
    <source>
        <dbReference type="Proteomes" id="UP000198510"/>
    </source>
</evidence>
<keyword evidence="1" id="KW-1133">Transmembrane helix</keyword>
<keyword evidence="1" id="KW-0812">Transmembrane</keyword>
<dbReference type="OrthoDB" id="848790at2"/>
<feature type="chain" id="PRO_5011580732" description="Oxygen tolerance" evidence="2">
    <location>
        <begin position="20"/>
        <end position="318"/>
    </location>
</feature>
<sequence>MTRALFLLFFLLGSVPLATLPGIAQPGSTAGDTLSDSGTALRWTPPEGSFLQDSIRLGEPIRFAMSVRHPLNTMVLFPDSLYNFRPFEYLSQTWFPTRSDSLGSLDSVVYTLTTFEIDSVQSLRLPVWYLQGDDSVAVYTRRVEVDFKPTVVPPLPDSIALQATTDFAPVPTQFNYPYWSLGIATALLIGFFLFLLFGQPLRRRYQLYRLQRRHEAFERQFNQQLAYWKAQPTSQHSEALLSLWKQHLHLLSPHPFSSYTTRDITLLLPDPALNQTLHTLDRHIYGGLPPQPDEQLFKPLTDQVTRLYTQRREEVLHD</sequence>
<evidence type="ECO:0000256" key="1">
    <source>
        <dbReference type="SAM" id="Phobius"/>
    </source>
</evidence>
<feature type="transmembrane region" description="Helical" evidence="1">
    <location>
        <begin position="176"/>
        <end position="197"/>
    </location>
</feature>
<evidence type="ECO:0000313" key="3">
    <source>
        <dbReference type="EMBL" id="SDL05957.1"/>
    </source>
</evidence>
<protein>
    <recommendedName>
        <fullName evidence="5">Oxygen tolerance</fullName>
    </recommendedName>
</protein>
<keyword evidence="4" id="KW-1185">Reference proteome</keyword>
<dbReference type="RefSeq" id="WP_089682223.1">
    <property type="nucleotide sequence ID" value="NZ_FNFO01000004.1"/>
</dbReference>
<gene>
    <name evidence="3" type="ORF">SAMN05421823_104265</name>
</gene>
<dbReference type="STRING" id="1075417.SAMN05421823_104265"/>
<keyword evidence="2" id="KW-0732">Signal</keyword>
<reference evidence="3 4" key="1">
    <citation type="submission" date="2016-10" db="EMBL/GenBank/DDBJ databases">
        <authorList>
            <person name="de Groot N.N."/>
        </authorList>
    </citation>
    <scope>NUCLEOTIDE SEQUENCE [LARGE SCALE GENOMIC DNA]</scope>
    <source>
        <strain evidence="3 4">DSM 25186</strain>
    </source>
</reference>